<dbReference type="PIRSF" id="PIRSF036628">
    <property type="entry name" value="IolB"/>
    <property type="match status" value="1"/>
</dbReference>
<dbReference type="InterPro" id="IPR014710">
    <property type="entry name" value="RmlC-like_jellyroll"/>
</dbReference>
<accession>A0A7K0CY43</accession>
<dbReference type="InterPro" id="IPR024203">
    <property type="entry name" value="Deoxy-glucuronate_isom_IolB"/>
</dbReference>
<dbReference type="AlphaFoldDB" id="A0A7K0CY43"/>
<dbReference type="GO" id="GO:0008880">
    <property type="term" value="F:glucuronate isomerase activity"/>
    <property type="evidence" value="ECO:0007669"/>
    <property type="project" value="InterPro"/>
</dbReference>
<evidence type="ECO:0000256" key="1">
    <source>
        <dbReference type="ARBA" id="ARBA00023235"/>
    </source>
</evidence>
<dbReference type="Pfam" id="PF04962">
    <property type="entry name" value="KduI"/>
    <property type="match status" value="1"/>
</dbReference>
<dbReference type="GO" id="GO:0019310">
    <property type="term" value="P:inositol catabolic process"/>
    <property type="evidence" value="ECO:0007669"/>
    <property type="project" value="InterPro"/>
</dbReference>
<dbReference type="RefSeq" id="WP_153408896.1">
    <property type="nucleotide sequence ID" value="NZ_WEGK01000003.1"/>
</dbReference>
<keyword evidence="1 2" id="KW-0413">Isomerase</keyword>
<protein>
    <submittedName>
        <fullName evidence="2">5-deoxy-glucuronate isomerase</fullName>
        <ecNumber evidence="2">5.3.1.30</ecNumber>
    </submittedName>
</protein>
<dbReference type="NCBIfam" id="TIGR04378">
    <property type="entry name" value="myo_inos_iolB"/>
    <property type="match status" value="1"/>
</dbReference>
<dbReference type="PANTHER" id="PTHR39193">
    <property type="entry name" value="5-DEOXY-GLUCURONATE ISOMERASE"/>
    <property type="match status" value="1"/>
</dbReference>
<gene>
    <name evidence="2" type="primary">iolB</name>
    <name evidence="2" type="ORF">NRB20_14960</name>
</gene>
<dbReference type="Gene3D" id="2.60.120.10">
    <property type="entry name" value="Jelly Rolls"/>
    <property type="match status" value="2"/>
</dbReference>
<comment type="caution">
    <text evidence="2">The sequence shown here is derived from an EMBL/GenBank/DDBJ whole genome shotgun (WGS) entry which is preliminary data.</text>
</comment>
<name>A0A7K0CY43_9NOCA</name>
<dbReference type="InterPro" id="IPR011051">
    <property type="entry name" value="RmlC_Cupin_sf"/>
</dbReference>
<dbReference type="OrthoDB" id="9799936at2"/>
<dbReference type="EMBL" id="WEGK01000003">
    <property type="protein sequence ID" value="MQY18420.1"/>
    <property type="molecule type" value="Genomic_DNA"/>
</dbReference>
<dbReference type="Proteomes" id="UP000438448">
    <property type="component" value="Unassembled WGS sequence"/>
</dbReference>
<organism evidence="2 3">
    <name type="scientific">Nocardia macrotermitis</name>
    <dbReference type="NCBI Taxonomy" id="2585198"/>
    <lineage>
        <taxon>Bacteria</taxon>
        <taxon>Bacillati</taxon>
        <taxon>Actinomycetota</taxon>
        <taxon>Actinomycetes</taxon>
        <taxon>Mycobacteriales</taxon>
        <taxon>Nocardiaceae</taxon>
        <taxon>Nocardia</taxon>
    </lineage>
</organism>
<evidence type="ECO:0000313" key="3">
    <source>
        <dbReference type="Proteomes" id="UP000438448"/>
    </source>
</evidence>
<evidence type="ECO:0000313" key="2">
    <source>
        <dbReference type="EMBL" id="MQY18420.1"/>
    </source>
</evidence>
<dbReference type="EC" id="5.3.1.30" evidence="2"/>
<reference evidence="2 3" key="1">
    <citation type="submission" date="2019-10" db="EMBL/GenBank/DDBJ databases">
        <title>Nocardia macrotermitis sp. nov. and Nocardia aurantia sp. nov., isolated from the gut of fungus growing-termite Macrotermes natalensis.</title>
        <authorList>
            <person name="Benndorf R."/>
            <person name="Schwitalla J."/>
            <person name="Martin K."/>
            <person name="De Beer W."/>
            <person name="Kaster A.-K."/>
            <person name="Vollmers J."/>
            <person name="Poulsen M."/>
            <person name="Beemelmanns C."/>
        </authorList>
    </citation>
    <scope>NUCLEOTIDE SEQUENCE [LARGE SCALE GENOMIC DNA]</scope>
    <source>
        <strain evidence="2 3">RB20</strain>
    </source>
</reference>
<dbReference type="GO" id="GO:0102482">
    <property type="term" value="F:5-deoxy-D-glucuronate isomerase activity"/>
    <property type="evidence" value="ECO:0007669"/>
    <property type="project" value="UniProtKB-EC"/>
</dbReference>
<dbReference type="SUPFAM" id="SSF51182">
    <property type="entry name" value="RmlC-like cupins"/>
    <property type="match status" value="1"/>
</dbReference>
<dbReference type="InterPro" id="IPR021120">
    <property type="entry name" value="KduI/IolB_isomerase"/>
</dbReference>
<sequence length="295" mass="32384">MSRLHRPAGTLTDNGDPVLLTAEDAGWTYTGLRVLRLEAGAPRTLHTGEYEAFVLPLAGGCTVRVDGETFELTGRDSVFTRVTDFAYVPRDAEVELTASAGAEIALPMARCERRLSAKYGAAENVPVEVRGSGRATRQVTNFGAPGVWEHADKLNACELVTPDGNWSSYPPHKHDRASECEVVNEEIYYFRIAGRDAITPSREGFGMHRTYTADGELDENVAVRDGDVFLIPRGFHGPCVAAPGYPMYYLNVLAGPAPERSMAFCDDPAHGWVRDTWATMTPDPRCPVTDHRGRR</sequence>
<dbReference type="PANTHER" id="PTHR39193:SF1">
    <property type="entry name" value="5-DEOXY-GLUCURONATE ISOMERASE"/>
    <property type="match status" value="1"/>
</dbReference>
<keyword evidence="3" id="KW-1185">Reference proteome</keyword>
<proteinExistence type="predicted"/>